<organism evidence="2 3">
    <name type="scientific">Podospora australis</name>
    <dbReference type="NCBI Taxonomy" id="1536484"/>
    <lineage>
        <taxon>Eukaryota</taxon>
        <taxon>Fungi</taxon>
        <taxon>Dikarya</taxon>
        <taxon>Ascomycota</taxon>
        <taxon>Pezizomycotina</taxon>
        <taxon>Sordariomycetes</taxon>
        <taxon>Sordariomycetidae</taxon>
        <taxon>Sordariales</taxon>
        <taxon>Podosporaceae</taxon>
        <taxon>Podospora</taxon>
    </lineage>
</organism>
<accession>A0AAN7AF51</accession>
<sequence>MTAWQDENAMSLGDPLSSLVLSPCCPLCRLIYRIFPRDEELVALDPNDRWTRLVPFRGYVRHGGWDALKYEAAKEWTILLGVQSRYDRFDIALDLKPELGGSSSRRAEMEGECIALKVLAGEDFQGPRAYNARLVEPMVDFNLARKAVDWCIDNHPGCRTTKPDVLRTTTMLDVFARKRVPCPENCEYVALSYVWGNVMPEEGALEKGTLPQTLEDAITVTREMGWRYVWIDALCIDQTPNPTEEQKALKFEQLQMMDLIYECAVVVLVAVTGKDSAAGLTGVSRPRPPQLQERYDDNHSLFTAPPEPRPQILDSIWMTRAWTFQEGNLGRRYLYFAANQLQFRCLEHEISDAHDAESFLSPAMTKTEEGPSVWSRLTHSSYSNSASTSSTKDETTNAFIFTMHLAEYTSRRMTNESDSLYAFLGMISAFEKRFFPGGFTWGLPLRDFPRSLGWFHDKSVGKAPKRRSAFPTWSWCGWEGAAVHPEKLIEHPHQQNSEGDMIPEMLEVKGRKLRLSGWLVTIEVKTNPFAEVYLNSGESLGFLKDRNFPPHINTIGPGTYTCFVLERLREKRDGEWRKNQTVFLLVLDYRGEAADLAERRTMLTFTCEGDFSRLKPKKSVVTLV</sequence>
<evidence type="ECO:0000313" key="2">
    <source>
        <dbReference type="EMBL" id="KAK4186306.1"/>
    </source>
</evidence>
<reference evidence="2" key="1">
    <citation type="journal article" date="2023" name="Mol. Phylogenet. Evol.">
        <title>Genome-scale phylogeny and comparative genomics of the fungal order Sordariales.</title>
        <authorList>
            <person name="Hensen N."/>
            <person name="Bonometti L."/>
            <person name="Westerberg I."/>
            <person name="Brannstrom I.O."/>
            <person name="Guillou S."/>
            <person name="Cros-Aarteil S."/>
            <person name="Calhoun S."/>
            <person name="Haridas S."/>
            <person name="Kuo A."/>
            <person name="Mondo S."/>
            <person name="Pangilinan J."/>
            <person name="Riley R."/>
            <person name="LaButti K."/>
            <person name="Andreopoulos B."/>
            <person name="Lipzen A."/>
            <person name="Chen C."/>
            <person name="Yan M."/>
            <person name="Daum C."/>
            <person name="Ng V."/>
            <person name="Clum A."/>
            <person name="Steindorff A."/>
            <person name="Ohm R.A."/>
            <person name="Martin F."/>
            <person name="Silar P."/>
            <person name="Natvig D.O."/>
            <person name="Lalanne C."/>
            <person name="Gautier V."/>
            <person name="Ament-Velasquez S.L."/>
            <person name="Kruys A."/>
            <person name="Hutchinson M.I."/>
            <person name="Powell A.J."/>
            <person name="Barry K."/>
            <person name="Miller A.N."/>
            <person name="Grigoriev I.V."/>
            <person name="Debuchy R."/>
            <person name="Gladieux P."/>
            <person name="Hiltunen Thoren M."/>
            <person name="Johannesson H."/>
        </authorList>
    </citation>
    <scope>NUCLEOTIDE SEQUENCE</scope>
    <source>
        <strain evidence="2">PSN309</strain>
    </source>
</reference>
<dbReference type="PANTHER" id="PTHR33112:SF12">
    <property type="entry name" value="HETEROKARYON INCOMPATIBILITY DOMAIN-CONTAINING PROTEIN"/>
    <property type="match status" value="1"/>
</dbReference>
<evidence type="ECO:0000313" key="3">
    <source>
        <dbReference type="Proteomes" id="UP001302126"/>
    </source>
</evidence>
<dbReference type="Proteomes" id="UP001302126">
    <property type="component" value="Unassembled WGS sequence"/>
</dbReference>
<proteinExistence type="predicted"/>
<dbReference type="InterPro" id="IPR010730">
    <property type="entry name" value="HET"/>
</dbReference>
<gene>
    <name evidence="2" type="ORF">QBC35DRAFT_533501</name>
</gene>
<protein>
    <submittedName>
        <fullName evidence="2">Heterokaryon incompatibility protein-domain-containing protein</fullName>
    </submittedName>
</protein>
<keyword evidence="3" id="KW-1185">Reference proteome</keyword>
<comment type="caution">
    <text evidence="2">The sequence shown here is derived from an EMBL/GenBank/DDBJ whole genome shotgun (WGS) entry which is preliminary data.</text>
</comment>
<dbReference type="EMBL" id="MU864427">
    <property type="protein sequence ID" value="KAK4186306.1"/>
    <property type="molecule type" value="Genomic_DNA"/>
</dbReference>
<dbReference type="AlphaFoldDB" id="A0AAN7AF51"/>
<reference evidence="2" key="2">
    <citation type="submission" date="2023-05" db="EMBL/GenBank/DDBJ databases">
        <authorList>
            <consortium name="Lawrence Berkeley National Laboratory"/>
            <person name="Steindorff A."/>
            <person name="Hensen N."/>
            <person name="Bonometti L."/>
            <person name="Westerberg I."/>
            <person name="Brannstrom I.O."/>
            <person name="Guillou S."/>
            <person name="Cros-Aarteil S."/>
            <person name="Calhoun S."/>
            <person name="Haridas S."/>
            <person name="Kuo A."/>
            <person name="Mondo S."/>
            <person name="Pangilinan J."/>
            <person name="Riley R."/>
            <person name="Labutti K."/>
            <person name="Andreopoulos B."/>
            <person name="Lipzen A."/>
            <person name="Chen C."/>
            <person name="Yanf M."/>
            <person name="Daum C."/>
            <person name="Ng V."/>
            <person name="Clum A."/>
            <person name="Ohm R."/>
            <person name="Martin F."/>
            <person name="Silar P."/>
            <person name="Natvig D."/>
            <person name="Lalanne C."/>
            <person name="Gautier V."/>
            <person name="Ament-Velasquez S.L."/>
            <person name="Kruys A."/>
            <person name="Hutchinson M.I."/>
            <person name="Powell A.J."/>
            <person name="Barry K."/>
            <person name="Miller A.N."/>
            <person name="Grigoriev I.V."/>
            <person name="Debuchy R."/>
            <person name="Gladieux P."/>
            <person name="Thoren M.H."/>
            <person name="Johannesson H."/>
        </authorList>
    </citation>
    <scope>NUCLEOTIDE SEQUENCE</scope>
    <source>
        <strain evidence="2">PSN309</strain>
    </source>
</reference>
<name>A0AAN7AF51_9PEZI</name>
<evidence type="ECO:0000259" key="1">
    <source>
        <dbReference type="Pfam" id="PF06985"/>
    </source>
</evidence>
<feature type="domain" description="Heterokaryon incompatibility" evidence="1">
    <location>
        <begin position="188"/>
        <end position="326"/>
    </location>
</feature>
<dbReference type="Pfam" id="PF06985">
    <property type="entry name" value="HET"/>
    <property type="match status" value="1"/>
</dbReference>
<dbReference type="PANTHER" id="PTHR33112">
    <property type="entry name" value="DOMAIN PROTEIN, PUTATIVE-RELATED"/>
    <property type="match status" value="1"/>
</dbReference>